<evidence type="ECO:0000256" key="3">
    <source>
        <dbReference type="ARBA" id="ARBA00022692"/>
    </source>
</evidence>
<feature type="domain" description="EamA" evidence="7">
    <location>
        <begin position="2"/>
        <end position="135"/>
    </location>
</feature>
<dbReference type="PANTHER" id="PTHR32322">
    <property type="entry name" value="INNER MEMBRANE TRANSPORTER"/>
    <property type="match status" value="1"/>
</dbReference>
<feature type="transmembrane region" description="Helical" evidence="6">
    <location>
        <begin position="65"/>
        <end position="88"/>
    </location>
</feature>
<dbReference type="Pfam" id="PF00892">
    <property type="entry name" value="EamA"/>
    <property type="match status" value="2"/>
</dbReference>
<feature type="transmembrane region" description="Helical" evidence="6">
    <location>
        <begin position="31"/>
        <end position="53"/>
    </location>
</feature>
<reference evidence="8 9" key="1">
    <citation type="journal article" date="2014" name="Genome Announc.">
        <title>Draft Genome Sequence of Magnetospirillum sp. Strain SO-1, a Freshwater Magnetotactic Bacterium Isolated from the Ol'khovka River, Russia.</title>
        <authorList>
            <person name="Grouzdev D.S."/>
            <person name="Dziuba M.V."/>
            <person name="Sukhacheva M.S."/>
            <person name="Mardanov A.V."/>
            <person name="Beletskiy A.V."/>
            <person name="Kuznetsov B.B."/>
            <person name="Skryabin K.G."/>
        </authorList>
    </citation>
    <scope>NUCLEOTIDE SEQUENCE [LARGE SCALE GENOMIC DNA]</scope>
    <source>
        <strain evidence="8 9">SO-1</strain>
    </source>
</reference>
<feature type="transmembrane region" description="Helical" evidence="6">
    <location>
        <begin position="268"/>
        <end position="288"/>
    </location>
</feature>
<accession>M3ABJ2</accession>
<dbReference type="PATRIC" id="fig|1244869.3.peg.2291"/>
<dbReference type="eggNOG" id="COG0697">
    <property type="taxonomic scope" value="Bacteria"/>
</dbReference>
<name>M3ABJ2_9PROT</name>
<dbReference type="RefSeq" id="WP_008617540.1">
    <property type="nucleotide sequence ID" value="NZ_AONQ01000026.1"/>
</dbReference>
<keyword evidence="9" id="KW-1185">Reference proteome</keyword>
<feature type="transmembrane region" description="Helical" evidence="6">
    <location>
        <begin position="121"/>
        <end position="140"/>
    </location>
</feature>
<feature type="transmembrane region" description="Helical" evidence="6">
    <location>
        <begin position="240"/>
        <end position="262"/>
    </location>
</feature>
<feature type="transmembrane region" description="Helical" evidence="6">
    <location>
        <begin position="152"/>
        <end position="168"/>
    </location>
</feature>
<feature type="transmembrane region" description="Helical" evidence="6">
    <location>
        <begin position="94"/>
        <end position="112"/>
    </location>
</feature>
<feature type="domain" description="EamA" evidence="7">
    <location>
        <begin position="149"/>
        <end position="283"/>
    </location>
</feature>
<comment type="similarity">
    <text evidence="2">Belongs to the EamA transporter family.</text>
</comment>
<dbReference type="PANTHER" id="PTHR32322:SF2">
    <property type="entry name" value="EAMA DOMAIN-CONTAINING PROTEIN"/>
    <property type="match status" value="1"/>
</dbReference>
<proteinExistence type="inferred from homology"/>
<keyword evidence="3 6" id="KW-0812">Transmembrane</keyword>
<dbReference type="InterPro" id="IPR000620">
    <property type="entry name" value="EamA_dom"/>
</dbReference>
<dbReference type="AlphaFoldDB" id="M3ABJ2"/>
<evidence type="ECO:0000259" key="7">
    <source>
        <dbReference type="Pfam" id="PF00892"/>
    </source>
</evidence>
<dbReference type="SUPFAM" id="SSF103481">
    <property type="entry name" value="Multidrug resistance efflux transporter EmrE"/>
    <property type="match status" value="2"/>
</dbReference>
<protein>
    <submittedName>
        <fullName evidence="8">DMT family permease</fullName>
    </submittedName>
</protein>
<evidence type="ECO:0000256" key="2">
    <source>
        <dbReference type="ARBA" id="ARBA00007362"/>
    </source>
</evidence>
<evidence type="ECO:0000256" key="1">
    <source>
        <dbReference type="ARBA" id="ARBA00004141"/>
    </source>
</evidence>
<keyword evidence="4 6" id="KW-1133">Transmembrane helix</keyword>
<evidence type="ECO:0000313" key="9">
    <source>
        <dbReference type="Proteomes" id="UP000011744"/>
    </source>
</evidence>
<comment type="subcellular location">
    <subcellularLocation>
        <location evidence="1">Membrane</location>
        <topology evidence="1">Multi-pass membrane protein</topology>
    </subcellularLocation>
</comment>
<dbReference type="InterPro" id="IPR050638">
    <property type="entry name" value="AA-Vitamin_Transporters"/>
</dbReference>
<dbReference type="OrthoDB" id="7850605at2"/>
<keyword evidence="5 6" id="KW-0472">Membrane</keyword>
<feature type="transmembrane region" description="Helical" evidence="6">
    <location>
        <begin position="211"/>
        <end position="233"/>
    </location>
</feature>
<comment type="caution">
    <text evidence="8">The sequence shown here is derived from an EMBL/GenBank/DDBJ whole genome shotgun (WGS) entry which is preliminary data.</text>
</comment>
<dbReference type="STRING" id="1244869.H261_11354"/>
<gene>
    <name evidence="8" type="ORF">H261_11354</name>
</gene>
<feature type="transmembrane region" description="Helical" evidence="6">
    <location>
        <begin position="180"/>
        <end position="199"/>
    </location>
</feature>
<evidence type="ECO:0000256" key="6">
    <source>
        <dbReference type="SAM" id="Phobius"/>
    </source>
</evidence>
<dbReference type="InterPro" id="IPR037185">
    <property type="entry name" value="EmrE-like"/>
</dbReference>
<evidence type="ECO:0000256" key="5">
    <source>
        <dbReference type="ARBA" id="ARBA00023136"/>
    </source>
</evidence>
<evidence type="ECO:0000313" key="8">
    <source>
        <dbReference type="EMBL" id="EME69874.1"/>
    </source>
</evidence>
<dbReference type="Proteomes" id="UP000011744">
    <property type="component" value="Unassembled WGS sequence"/>
</dbReference>
<evidence type="ECO:0000256" key="4">
    <source>
        <dbReference type="ARBA" id="ARBA00022989"/>
    </source>
</evidence>
<sequence>MRAAILMVLLVLVWGGNWPIMKMGLTHIQPLWFCTFRLALGLACMVAILVPMGRLRPPPRGDWPVLFSLGLLSMALFMVLTNLALLVVPAGRSAILAYTTPLWVAPGAALFLGERLTRGRLAGLLLGLGGIVVLFNPLSFDWSDREAVTGNLMLLAAALIWAAAILHVRGHRWCAPPLELAPWQMLIGLVPLAAAAAVFEGAPRPDGSFELAWTLGYNGILATAFAFWAAVTVNRLLPALTVSLGFLGVPAFGLVISALVLGEGMSPANLGGLALIIGGVAVVAVAGARERRPPN</sequence>
<dbReference type="EMBL" id="AONQ01000026">
    <property type="protein sequence ID" value="EME69874.1"/>
    <property type="molecule type" value="Genomic_DNA"/>
</dbReference>
<dbReference type="GO" id="GO:0016020">
    <property type="term" value="C:membrane"/>
    <property type="evidence" value="ECO:0007669"/>
    <property type="project" value="UniProtKB-SubCell"/>
</dbReference>
<organism evidence="8 9">
    <name type="scientific">Paramagnetospirillum caucaseum</name>
    <dbReference type="NCBI Taxonomy" id="1244869"/>
    <lineage>
        <taxon>Bacteria</taxon>
        <taxon>Pseudomonadati</taxon>
        <taxon>Pseudomonadota</taxon>
        <taxon>Alphaproteobacteria</taxon>
        <taxon>Rhodospirillales</taxon>
        <taxon>Magnetospirillaceae</taxon>
        <taxon>Paramagnetospirillum</taxon>
    </lineage>
</organism>